<dbReference type="GO" id="GO:0000150">
    <property type="term" value="F:DNA strand exchange activity"/>
    <property type="evidence" value="ECO:0007669"/>
    <property type="project" value="InterPro"/>
</dbReference>
<dbReference type="InterPro" id="IPR050639">
    <property type="entry name" value="SSR_resolvase"/>
</dbReference>
<organism evidence="6">
    <name type="scientific">marine sediment metagenome</name>
    <dbReference type="NCBI Taxonomy" id="412755"/>
    <lineage>
        <taxon>unclassified sequences</taxon>
        <taxon>metagenomes</taxon>
        <taxon>ecological metagenomes</taxon>
    </lineage>
</organism>
<feature type="domain" description="Resolvase/invertase-type recombinase catalytic" evidence="5">
    <location>
        <begin position="3"/>
        <end position="149"/>
    </location>
</feature>
<evidence type="ECO:0000259" key="5">
    <source>
        <dbReference type="PROSITE" id="PS51736"/>
    </source>
</evidence>
<dbReference type="CDD" id="cd00338">
    <property type="entry name" value="Ser_Recombinase"/>
    <property type="match status" value="1"/>
</dbReference>
<dbReference type="Gene3D" id="3.40.50.1390">
    <property type="entry name" value="Resolvase, N-terminal catalytic domain"/>
    <property type="match status" value="1"/>
</dbReference>
<dbReference type="PANTHER" id="PTHR30461:SF2">
    <property type="entry name" value="SERINE RECOMBINASE PINE-RELATED"/>
    <property type="match status" value="1"/>
</dbReference>
<dbReference type="EMBL" id="BART01027474">
    <property type="protein sequence ID" value="GAG93492.1"/>
    <property type="molecule type" value="Genomic_DNA"/>
</dbReference>
<dbReference type="PROSITE" id="PS00397">
    <property type="entry name" value="RECOMBINASES_1"/>
    <property type="match status" value="1"/>
</dbReference>
<evidence type="ECO:0000313" key="6">
    <source>
        <dbReference type="EMBL" id="GAG93492.1"/>
    </source>
</evidence>
<keyword evidence="2" id="KW-0229">DNA integration</keyword>
<dbReference type="Pfam" id="PF00239">
    <property type="entry name" value="Resolvase"/>
    <property type="match status" value="1"/>
</dbReference>
<proteinExistence type="inferred from homology"/>
<keyword evidence="4" id="KW-0233">DNA recombination</keyword>
<dbReference type="InterPro" id="IPR006120">
    <property type="entry name" value="Resolvase_HTH_dom"/>
</dbReference>
<dbReference type="SMART" id="SM00857">
    <property type="entry name" value="Resolvase"/>
    <property type="match status" value="1"/>
</dbReference>
<dbReference type="GO" id="GO:0015074">
    <property type="term" value="P:DNA integration"/>
    <property type="evidence" value="ECO:0007669"/>
    <property type="project" value="UniProtKB-KW"/>
</dbReference>
<comment type="similarity">
    <text evidence="1">Belongs to the site-specific recombinase resolvase family.</text>
</comment>
<gene>
    <name evidence="6" type="ORF">S01H4_48702</name>
</gene>
<accession>X1CKH4</accession>
<dbReference type="GO" id="GO:0003677">
    <property type="term" value="F:DNA binding"/>
    <property type="evidence" value="ECO:0007669"/>
    <property type="project" value="UniProtKB-KW"/>
</dbReference>
<evidence type="ECO:0000256" key="2">
    <source>
        <dbReference type="ARBA" id="ARBA00022908"/>
    </source>
</evidence>
<dbReference type="PROSITE" id="PS51736">
    <property type="entry name" value="RECOMBINASES_3"/>
    <property type="match status" value="1"/>
</dbReference>
<dbReference type="PANTHER" id="PTHR30461">
    <property type="entry name" value="DNA-INVERTASE FROM LAMBDOID PROPHAGE"/>
    <property type="match status" value="1"/>
</dbReference>
<dbReference type="InterPro" id="IPR006119">
    <property type="entry name" value="Resolv_N"/>
</dbReference>
<dbReference type="Gene3D" id="1.10.10.60">
    <property type="entry name" value="Homeodomain-like"/>
    <property type="match status" value="1"/>
</dbReference>
<keyword evidence="3" id="KW-0238">DNA-binding</keyword>
<dbReference type="InterPro" id="IPR006118">
    <property type="entry name" value="Recombinase_CS"/>
</dbReference>
<dbReference type="InterPro" id="IPR036162">
    <property type="entry name" value="Resolvase-like_N_sf"/>
</dbReference>
<reference evidence="6" key="1">
    <citation type="journal article" date="2014" name="Front. Microbiol.">
        <title>High frequency of phylogenetically diverse reductive dehalogenase-homologous genes in deep subseafloor sedimentary metagenomes.</title>
        <authorList>
            <person name="Kawai M."/>
            <person name="Futagami T."/>
            <person name="Toyoda A."/>
            <person name="Takaki Y."/>
            <person name="Nishi S."/>
            <person name="Hori S."/>
            <person name="Arai W."/>
            <person name="Tsubouchi T."/>
            <person name="Morono Y."/>
            <person name="Uchiyama I."/>
            <person name="Ito T."/>
            <person name="Fujiyama A."/>
            <person name="Inagaki F."/>
            <person name="Takami H."/>
        </authorList>
    </citation>
    <scope>NUCLEOTIDE SEQUENCE</scope>
    <source>
        <strain evidence="6">Expedition CK06-06</strain>
    </source>
</reference>
<evidence type="ECO:0000256" key="3">
    <source>
        <dbReference type="ARBA" id="ARBA00023125"/>
    </source>
</evidence>
<sequence length="198" mass="22914">MKKVAIYLRVSTDEQEKGLQSQEHAIKQWCKNHGYKKSQVTFYRDLGKSGKNLKRPAFKKLESAIFMGKHDTVICWALNRLSRSQRDGVNLLHDWLDKDIRIVSISQQFDWSGDMGKMVAGIMFAIAEWWREEHIKATKRGLKRAKDKGIQLGKRSTLDLNEIQSMIDGGHTMQDIAKELKVSRQTIWNARKRMEPAA</sequence>
<evidence type="ECO:0000256" key="1">
    <source>
        <dbReference type="ARBA" id="ARBA00009913"/>
    </source>
</evidence>
<protein>
    <recommendedName>
        <fullName evidence="5">Resolvase/invertase-type recombinase catalytic domain-containing protein</fullName>
    </recommendedName>
</protein>
<comment type="caution">
    <text evidence="6">The sequence shown here is derived from an EMBL/GenBank/DDBJ whole genome shotgun (WGS) entry which is preliminary data.</text>
</comment>
<dbReference type="AlphaFoldDB" id="X1CKH4"/>
<evidence type="ECO:0000256" key="4">
    <source>
        <dbReference type="ARBA" id="ARBA00023172"/>
    </source>
</evidence>
<dbReference type="SUPFAM" id="SSF53041">
    <property type="entry name" value="Resolvase-like"/>
    <property type="match status" value="1"/>
</dbReference>
<dbReference type="Pfam" id="PF02796">
    <property type="entry name" value="HTH_7"/>
    <property type="match status" value="1"/>
</dbReference>
<dbReference type="InterPro" id="IPR009057">
    <property type="entry name" value="Homeodomain-like_sf"/>
</dbReference>
<dbReference type="SUPFAM" id="SSF46689">
    <property type="entry name" value="Homeodomain-like"/>
    <property type="match status" value="1"/>
</dbReference>
<name>X1CKH4_9ZZZZ</name>